<dbReference type="InterPro" id="IPR000868">
    <property type="entry name" value="Isochorismatase-like_dom"/>
</dbReference>
<proteinExistence type="inferred from homology"/>
<accession>A0A8S1HGP7</accession>
<comment type="similarity">
    <text evidence="1">Belongs to the isochorismatase family.</text>
</comment>
<keyword evidence="2" id="KW-0662">Pyridine nucleotide biosynthesis</keyword>
<dbReference type="EC" id="3.5.1.19" evidence="6"/>
<evidence type="ECO:0000256" key="6">
    <source>
        <dbReference type="ARBA" id="ARBA00039017"/>
    </source>
</evidence>
<evidence type="ECO:0000256" key="5">
    <source>
        <dbReference type="ARBA" id="ARBA00037900"/>
    </source>
</evidence>
<dbReference type="SUPFAM" id="SSF52499">
    <property type="entry name" value="Isochorismatase-like hydrolases"/>
    <property type="match status" value="1"/>
</dbReference>
<comment type="caution">
    <text evidence="10">The sequence shown here is derived from an EMBL/GenBank/DDBJ whole genome shotgun (WGS) entry which is preliminary data.</text>
</comment>
<dbReference type="PANTHER" id="PTHR11080:SF2">
    <property type="entry name" value="LD05707P"/>
    <property type="match status" value="1"/>
</dbReference>
<protein>
    <recommendedName>
        <fullName evidence="6">nicotinamidase</fullName>
        <ecNumber evidence="6">3.5.1.19</ecNumber>
    </recommendedName>
    <alternativeName>
        <fullName evidence="7">Nicotinamide deamidase</fullName>
    </alternativeName>
</protein>
<feature type="domain" description="Isochorismatase-like" evidence="9">
    <location>
        <begin position="74"/>
        <end position="280"/>
    </location>
</feature>
<dbReference type="PANTHER" id="PTHR11080">
    <property type="entry name" value="PYRAZINAMIDASE/NICOTINAMIDASE"/>
    <property type="match status" value="1"/>
</dbReference>
<evidence type="ECO:0000313" key="11">
    <source>
        <dbReference type="Proteomes" id="UP000835052"/>
    </source>
</evidence>
<dbReference type="InterPro" id="IPR036380">
    <property type="entry name" value="Isochorismatase-like_sf"/>
</dbReference>
<dbReference type="EMBL" id="CAJGYM010000051">
    <property type="protein sequence ID" value="CAD6195139.1"/>
    <property type="molecule type" value="Genomic_DNA"/>
</dbReference>
<keyword evidence="3" id="KW-0479">Metal-binding</keyword>
<dbReference type="OrthoDB" id="167809at2759"/>
<evidence type="ECO:0000256" key="1">
    <source>
        <dbReference type="ARBA" id="ARBA00006336"/>
    </source>
</evidence>
<sequence length="318" mass="35523">MLGLLLAVLFLVKMSSTATPSERVLEQLKLLAGDYIETAQLKQIIDDFSTDFNEDDEQTFEQYIIKPLKNLSIAFVVVDFQNDFVSGSLSVKEGDAKEDPDKALAPLNRLLKESDWEMIVYTQDWHPSNHISFCEHAHDTDRILCPEDRNKTFEPFEKVCFEKPATQQVLYPTHCVQGSWGAEIHPEVHISSDSTIVRKGTDIYVDSYSAFTDNDGISKTVLDDLLKENSINAVVACGLAYDICVKYTIKDAKKLGYLSAIVSDCSAGFSVSGISEANLEFRQSDVAVLNEQQAADLSLRRFVPIEWIRSLASAHAPN</sequence>
<dbReference type="InterPro" id="IPR052347">
    <property type="entry name" value="Isochorismatase_Nicotinamidase"/>
</dbReference>
<dbReference type="Pfam" id="PF00857">
    <property type="entry name" value="Isochorismatase"/>
    <property type="match status" value="1"/>
</dbReference>
<name>A0A8S1HGP7_9PELO</name>
<reference evidence="10" key="1">
    <citation type="submission" date="2020-10" db="EMBL/GenBank/DDBJ databases">
        <authorList>
            <person name="Kikuchi T."/>
        </authorList>
    </citation>
    <scope>NUCLEOTIDE SEQUENCE</scope>
    <source>
        <strain evidence="10">NKZ352</strain>
    </source>
</reference>
<evidence type="ECO:0000256" key="2">
    <source>
        <dbReference type="ARBA" id="ARBA00022642"/>
    </source>
</evidence>
<keyword evidence="4" id="KW-0378">Hydrolase</keyword>
<keyword evidence="8" id="KW-0732">Signal</keyword>
<dbReference type="GO" id="GO:0046872">
    <property type="term" value="F:metal ion binding"/>
    <property type="evidence" value="ECO:0007669"/>
    <property type="project" value="UniProtKB-KW"/>
</dbReference>
<feature type="signal peptide" evidence="8">
    <location>
        <begin position="1"/>
        <end position="18"/>
    </location>
</feature>
<evidence type="ECO:0000259" key="9">
    <source>
        <dbReference type="Pfam" id="PF00857"/>
    </source>
</evidence>
<gene>
    <name evidence="10" type="ORF">CAUJ_LOCUS11058</name>
</gene>
<dbReference type="Gene3D" id="3.40.50.850">
    <property type="entry name" value="Isochorismatase-like"/>
    <property type="match status" value="1"/>
</dbReference>
<evidence type="ECO:0000256" key="7">
    <source>
        <dbReference type="ARBA" id="ARBA00043224"/>
    </source>
</evidence>
<keyword evidence="11" id="KW-1185">Reference proteome</keyword>
<dbReference type="GO" id="GO:0019363">
    <property type="term" value="P:pyridine nucleotide biosynthetic process"/>
    <property type="evidence" value="ECO:0007669"/>
    <property type="project" value="UniProtKB-KW"/>
</dbReference>
<dbReference type="AlphaFoldDB" id="A0A8S1HGP7"/>
<dbReference type="GO" id="GO:0008936">
    <property type="term" value="F:nicotinamidase activity"/>
    <property type="evidence" value="ECO:0007669"/>
    <property type="project" value="UniProtKB-EC"/>
</dbReference>
<feature type="chain" id="PRO_5035751565" description="nicotinamidase" evidence="8">
    <location>
        <begin position="19"/>
        <end position="318"/>
    </location>
</feature>
<evidence type="ECO:0000256" key="8">
    <source>
        <dbReference type="SAM" id="SignalP"/>
    </source>
</evidence>
<dbReference type="Proteomes" id="UP000835052">
    <property type="component" value="Unassembled WGS sequence"/>
</dbReference>
<organism evidence="10 11">
    <name type="scientific">Caenorhabditis auriculariae</name>
    <dbReference type="NCBI Taxonomy" id="2777116"/>
    <lineage>
        <taxon>Eukaryota</taxon>
        <taxon>Metazoa</taxon>
        <taxon>Ecdysozoa</taxon>
        <taxon>Nematoda</taxon>
        <taxon>Chromadorea</taxon>
        <taxon>Rhabditida</taxon>
        <taxon>Rhabditina</taxon>
        <taxon>Rhabditomorpha</taxon>
        <taxon>Rhabditoidea</taxon>
        <taxon>Rhabditidae</taxon>
        <taxon>Peloderinae</taxon>
        <taxon>Caenorhabditis</taxon>
    </lineage>
</organism>
<comment type="pathway">
    <text evidence="5">Cofactor biosynthesis; nicotinate biosynthesis; nicotinate from nicotinamide: step 1/1.</text>
</comment>
<evidence type="ECO:0000313" key="10">
    <source>
        <dbReference type="EMBL" id="CAD6195139.1"/>
    </source>
</evidence>
<evidence type="ECO:0000256" key="4">
    <source>
        <dbReference type="ARBA" id="ARBA00022801"/>
    </source>
</evidence>
<evidence type="ECO:0000256" key="3">
    <source>
        <dbReference type="ARBA" id="ARBA00022723"/>
    </source>
</evidence>